<dbReference type="InterPro" id="IPR005863">
    <property type="entry name" value="UDP-N-AcMur_synth"/>
</dbReference>
<sequence>MNPLPLSRIAQWTNGRLYAAGPEDMLIDAVETDTRTLDARDGRAALFIALKGANFDGHDHVAAAAELGARAALVSRICDVSLPQVLVADTERALAALAASLQHARRGKVVGITGSNGKTSVKQLTLAIASRAMPAYANPGNRNNEIGLPLAVIDAPDGADVAIYEMGAGKHNDIAYLTAIARPDVALVNNIAPAHLERMQSLLGIADTKAAIYDALPHDGVAVINADDAFAPYFAERAHGRRLLRFGLEASADVSARDIRLDDDASRFTLVTPAGEAEVSLPLPGRHNIANALAACSIALALDIPLGIIVAALAAAQPVKGRLVRHRLANGAVLIDDSYNANPGSLNAAIDTLAATSSEGWLVIGDMRELGEDAVALHAEAGRRARRAGIARLYAVGTLSAAAVEGFGEGARHFDSHEALIDALRVDLHSGVRVLVKGSRGSAMDRVVDALLPDETGEQDAA</sequence>
<dbReference type="EMBL" id="VTFT01000003">
    <property type="protein sequence ID" value="TYT23003.1"/>
    <property type="molecule type" value="Genomic_DNA"/>
</dbReference>
<dbReference type="Proteomes" id="UP000324973">
    <property type="component" value="Unassembled WGS sequence"/>
</dbReference>
<evidence type="ECO:0000256" key="10">
    <source>
        <dbReference type="HAMAP-Rule" id="MF_02019"/>
    </source>
</evidence>
<dbReference type="GO" id="GO:0008766">
    <property type="term" value="F:UDP-N-acetylmuramoylalanyl-D-glutamyl-2,6-diaminopimelate-D-alanyl-D-alanine ligase activity"/>
    <property type="evidence" value="ECO:0007669"/>
    <property type="project" value="RHEA"/>
</dbReference>
<keyword evidence="2 10" id="KW-0436">Ligase</keyword>
<keyword evidence="1 10" id="KW-0963">Cytoplasm</keyword>
<dbReference type="OrthoDB" id="9801978at2"/>
<protein>
    <recommendedName>
        <fullName evidence="10 11">UDP-N-acetylmuramoyl-tripeptide--D-alanyl-D-alanine ligase</fullName>
        <ecNumber evidence="10 11">6.3.2.10</ecNumber>
    </recommendedName>
    <alternativeName>
        <fullName evidence="10">D-alanyl-D-alanine-adding enzyme</fullName>
    </alternativeName>
</protein>
<keyword evidence="8 10" id="KW-0131">Cell cycle</keyword>
<evidence type="ECO:0000256" key="8">
    <source>
        <dbReference type="ARBA" id="ARBA00023306"/>
    </source>
</evidence>
<name>A0A5D4XGB2_9GAMM</name>
<comment type="catalytic activity">
    <reaction evidence="10 11">
        <text>D-alanyl-D-alanine + UDP-N-acetyl-alpha-D-muramoyl-L-alanyl-gamma-D-glutamyl-meso-2,6-diaminopimelate + ATP = UDP-N-acetyl-alpha-D-muramoyl-L-alanyl-gamma-D-glutamyl-meso-2,6-diaminopimeloyl-D-alanyl-D-alanine + ADP + phosphate + H(+)</text>
        <dbReference type="Rhea" id="RHEA:28374"/>
        <dbReference type="ChEBI" id="CHEBI:15378"/>
        <dbReference type="ChEBI" id="CHEBI:30616"/>
        <dbReference type="ChEBI" id="CHEBI:43474"/>
        <dbReference type="ChEBI" id="CHEBI:57822"/>
        <dbReference type="ChEBI" id="CHEBI:61386"/>
        <dbReference type="ChEBI" id="CHEBI:83905"/>
        <dbReference type="ChEBI" id="CHEBI:456216"/>
        <dbReference type="EC" id="6.3.2.10"/>
    </reaction>
</comment>
<dbReference type="GO" id="GO:0009252">
    <property type="term" value="P:peptidoglycan biosynthetic process"/>
    <property type="evidence" value="ECO:0007669"/>
    <property type="project" value="UniProtKB-UniRule"/>
</dbReference>
<dbReference type="InterPro" id="IPR036615">
    <property type="entry name" value="Mur_ligase_C_dom_sf"/>
</dbReference>
<evidence type="ECO:0000259" key="14">
    <source>
        <dbReference type="Pfam" id="PF08245"/>
    </source>
</evidence>
<dbReference type="GO" id="GO:0051301">
    <property type="term" value="P:cell division"/>
    <property type="evidence" value="ECO:0007669"/>
    <property type="project" value="UniProtKB-KW"/>
</dbReference>
<evidence type="ECO:0000259" key="13">
    <source>
        <dbReference type="Pfam" id="PF02875"/>
    </source>
</evidence>
<evidence type="ECO:0000313" key="16">
    <source>
        <dbReference type="Proteomes" id="UP000324973"/>
    </source>
</evidence>
<evidence type="ECO:0000256" key="3">
    <source>
        <dbReference type="ARBA" id="ARBA00022618"/>
    </source>
</evidence>
<dbReference type="Pfam" id="PF02875">
    <property type="entry name" value="Mur_ligase_C"/>
    <property type="match status" value="1"/>
</dbReference>
<evidence type="ECO:0000259" key="12">
    <source>
        <dbReference type="Pfam" id="PF01225"/>
    </source>
</evidence>
<organism evidence="15 16">
    <name type="scientific">Luteimonas viscosa</name>
    <dbReference type="NCBI Taxonomy" id="1132694"/>
    <lineage>
        <taxon>Bacteria</taxon>
        <taxon>Pseudomonadati</taxon>
        <taxon>Pseudomonadota</taxon>
        <taxon>Gammaproteobacteria</taxon>
        <taxon>Lysobacterales</taxon>
        <taxon>Lysobacteraceae</taxon>
        <taxon>Luteimonas</taxon>
    </lineage>
</organism>
<evidence type="ECO:0000256" key="1">
    <source>
        <dbReference type="ARBA" id="ARBA00022490"/>
    </source>
</evidence>
<dbReference type="GO" id="GO:0047480">
    <property type="term" value="F:UDP-N-acetylmuramoyl-tripeptide-D-alanyl-D-alanine ligase activity"/>
    <property type="evidence" value="ECO:0007669"/>
    <property type="project" value="UniProtKB-UniRule"/>
</dbReference>
<keyword evidence="7 10" id="KW-0573">Peptidoglycan synthesis</keyword>
<dbReference type="InterPro" id="IPR036565">
    <property type="entry name" value="Mur-like_cat_sf"/>
</dbReference>
<evidence type="ECO:0000256" key="6">
    <source>
        <dbReference type="ARBA" id="ARBA00022960"/>
    </source>
</evidence>
<dbReference type="InterPro" id="IPR051046">
    <property type="entry name" value="MurCDEF_CellWall_CoF430Synth"/>
</dbReference>
<reference evidence="15 16" key="1">
    <citation type="submission" date="2019-08" db="EMBL/GenBank/DDBJ databases">
        <title>Luteimonas viscosus sp. nov., isolated from soil of a sunflower field.</title>
        <authorList>
            <person name="Jianli Z."/>
            <person name="Ying Z."/>
        </authorList>
    </citation>
    <scope>NUCLEOTIDE SEQUENCE [LARGE SCALE GENOMIC DNA]</scope>
    <source>
        <strain evidence="15 16">XBU10</strain>
    </source>
</reference>
<dbReference type="GO" id="GO:0005737">
    <property type="term" value="C:cytoplasm"/>
    <property type="evidence" value="ECO:0007669"/>
    <property type="project" value="UniProtKB-SubCell"/>
</dbReference>
<dbReference type="PANTHER" id="PTHR43024">
    <property type="entry name" value="UDP-N-ACETYLMURAMOYL-TRIPEPTIDE--D-ALANYL-D-ALANINE LIGASE"/>
    <property type="match status" value="1"/>
</dbReference>
<dbReference type="InterPro" id="IPR004101">
    <property type="entry name" value="Mur_ligase_C"/>
</dbReference>
<comment type="pathway">
    <text evidence="10 11">Cell wall biogenesis; peptidoglycan biosynthesis.</text>
</comment>
<keyword evidence="3 10" id="KW-0132">Cell division</keyword>
<dbReference type="Pfam" id="PF01225">
    <property type="entry name" value="Mur_ligase"/>
    <property type="match status" value="1"/>
</dbReference>
<evidence type="ECO:0000256" key="5">
    <source>
        <dbReference type="ARBA" id="ARBA00022840"/>
    </source>
</evidence>
<gene>
    <name evidence="10 15" type="primary">murF</name>
    <name evidence="15" type="ORF">FZO89_17295</name>
</gene>
<dbReference type="NCBIfam" id="TIGR01143">
    <property type="entry name" value="murF"/>
    <property type="match status" value="1"/>
</dbReference>
<feature type="domain" description="Mur ligase C-terminal" evidence="13">
    <location>
        <begin position="321"/>
        <end position="440"/>
    </location>
</feature>
<evidence type="ECO:0000313" key="15">
    <source>
        <dbReference type="EMBL" id="TYT23003.1"/>
    </source>
</evidence>
<evidence type="ECO:0000256" key="4">
    <source>
        <dbReference type="ARBA" id="ARBA00022741"/>
    </source>
</evidence>
<keyword evidence="5 10" id="KW-0067">ATP-binding</keyword>
<dbReference type="GO" id="GO:0005524">
    <property type="term" value="F:ATP binding"/>
    <property type="evidence" value="ECO:0007669"/>
    <property type="project" value="UniProtKB-UniRule"/>
</dbReference>
<dbReference type="SUPFAM" id="SSF53244">
    <property type="entry name" value="MurD-like peptide ligases, peptide-binding domain"/>
    <property type="match status" value="1"/>
</dbReference>
<dbReference type="SUPFAM" id="SSF63418">
    <property type="entry name" value="MurE/MurF N-terminal domain"/>
    <property type="match status" value="1"/>
</dbReference>
<dbReference type="Gene3D" id="3.40.1190.10">
    <property type="entry name" value="Mur-like, catalytic domain"/>
    <property type="match status" value="1"/>
</dbReference>
<dbReference type="SUPFAM" id="SSF53623">
    <property type="entry name" value="MurD-like peptide ligases, catalytic domain"/>
    <property type="match status" value="1"/>
</dbReference>
<comment type="similarity">
    <text evidence="10">Belongs to the MurCDEF family. MurF subfamily.</text>
</comment>
<feature type="binding site" evidence="10">
    <location>
        <begin position="114"/>
        <end position="120"/>
    </location>
    <ligand>
        <name>ATP</name>
        <dbReference type="ChEBI" id="CHEBI:30616"/>
    </ligand>
</feature>
<keyword evidence="4 10" id="KW-0547">Nucleotide-binding</keyword>
<dbReference type="Gene3D" id="3.40.1390.10">
    <property type="entry name" value="MurE/MurF, N-terminal domain"/>
    <property type="match status" value="1"/>
</dbReference>
<feature type="domain" description="Mur ligase N-terminal catalytic" evidence="12">
    <location>
        <begin position="44"/>
        <end position="78"/>
    </location>
</feature>
<proteinExistence type="inferred from homology"/>
<dbReference type="GO" id="GO:0071555">
    <property type="term" value="P:cell wall organization"/>
    <property type="evidence" value="ECO:0007669"/>
    <property type="project" value="UniProtKB-KW"/>
</dbReference>
<evidence type="ECO:0000256" key="7">
    <source>
        <dbReference type="ARBA" id="ARBA00022984"/>
    </source>
</evidence>
<dbReference type="Gene3D" id="3.90.190.20">
    <property type="entry name" value="Mur ligase, C-terminal domain"/>
    <property type="match status" value="1"/>
</dbReference>
<evidence type="ECO:0000256" key="9">
    <source>
        <dbReference type="ARBA" id="ARBA00023316"/>
    </source>
</evidence>
<dbReference type="HAMAP" id="MF_02019">
    <property type="entry name" value="MurF"/>
    <property type="match status" value="1"/>
</dbReference>
<dbReference type="RefSeq" id="WP_149104710.1">
    <property type="nucleotide sequence ID" value="NZ_VTFT01000003.1"/>
</dbReference>
<feature type="domain" description="Mur ligase central" evidence="14">
    <location>
        <begin position="112"/>
        <end position="298"/>
    </location>
</feature>
<comment type="caution">
    <text evidence="15">The sequence shown here is derived from an EMBL/GenBank/DDBJ whole genome shotgun (WGS) entry which is preliminary data.</text>
</comment>
<dbReference type="InterPro" id="IPR000713">
    <property type="entry name" value="Mur_ligase_N"/>
</dbReference>
<evidence type="ECO:0000256" key="2">
    <source>
        <dbReference type="ARBA" id="ARBA00022598"/>
    </source>
</evidence>
<keyword evidence="6 10" id="KW-0133">Cell shape</keyword>
<dbReference type="UniPathway" id="UPA00219"/>
<dbReference type="InterPro" id="IPR035911">
    <property type="entry name" value="MurE/MurF_N"/>
</dbReference>
<dbReference type="GO" id="GO:0008360">
    <property type="term" value="P:regulation of cell shape"/>
    <property type="evidence" value="ECO:0007669"/>
    <property type="project" value="UniProtKB-KW"/>
</dbReference>
<dbReference type="AlphaFoldDB" id="A0A5D4XGB2"/>
<dbReference type="EC" id="6.3.2.10" evidence="10 11"/>
<dbReference type="InterPro" id="IPR013221">
    <property type="entry name" value="Mur_ligase_cen"/>
</dbReference>
<keyword evidence="9 10" id="KW-0961">Cell wall biogenesis/degradation</keyword>
<comment type="subcellular location">
    <subcellularLocation>
        <location evidence="10 11">Cytoplasm</location>
    </subcellularLocation>
</comment>
<comment type="function">
    <text evidence="10 11">Involved in cell wall formation. Catalyzes the final step in the synthesis of UDP-N-acetylmuramoyl-pentapeptide, the precursor of murein.</text>
</comment>
<dbReference type="Pfam" id="PF08245">
    <property type="entry name" value="Mur_ligase_M"/>
    <property type="match status" value="1"/>
</dbReference>
<keyword evidence="16" id="KW-1185">Reference proteome</keyword>
<evidence type="ECO:0000256" key="11">
    <source>
        <dbReference type="RuleBase" id="RU004136"/>
    </source>
</evidence>
<accession>A0A5D4XGB2</accession>
<dbReference type="PANTHER" id="PTHR43024:SF1">
    <property type="entry name" value="UDP-N-ACETYLMURAMOYL-TRIPEPTIDE--D-ALANYL-D-ALANINE LIGASE"/>
    <property type="match status" value="1"/>
</dbReference>